<evidence type="ECO:0000313" key="1">
    <source>
        <dbReference type="EMBL" id="SNS20807.1"/>
    </source>
</evidence>
<dbReference type="Proteomes" id="UP000198480">
    <property type="component" value="Unassembled WGS sequence"/>
</dbReference>
<dbReference type="EMBL" id="FZOK01000005">
    <property type="protein sequence ID" value="SNS20807.1"/>
    <property type="molecule type" value="Genomic_DNA"/>
</dbReference>
<name>A0A239CKX1_9BACT</name>
<reference evidence="2" key="1">
    <citation type="submission" date="2017-06" db="EMBL/GenBank/DDBJ databases">
        <authorList>
            <person name="Varghese N."/>
            <person name="Submissions S."/>
        </authorList>
    </citation>
    <scope>NUCLEOTIDE SEQUENCE [LARGE SCALE GENOMIC DNA]</scope>
    <source>
        <strain evidence="2">5C</strain>
    </source>
</reference>
<accession>A0A239CKX1</accession>
<dbReference type="AlphaFoldDB" id="A0A239CKX1"/>
<proteinExistence type="predicted"/>
<evidence type="ECO:0000313" key="2">
    <source>
        <dbReference type="Proteomes" id="UP000198480"/>
    </source>
</evidence>
<gene>
    <name evidence="1" type="ORF">SAMN06295967_105105</name>
</gene>
<organism evidence="1 2">
    <name type="scientific">Belliella buryatensis</name>
    <dbReference type="NCBI Taxonomy" id="1500549"/>
    <lineage>
        <taxon>Bacteria</taxon>
        <taxon>Pseudomonadati</taxon>
        <taxon>Bacteroidota</taxon>
        <taxon>Cytophagia</taxon>
        <taxon>Cytophagales</taxon>
        <taxon>Cyclobacteriaceae</taxon>
        <taxon>Belliella</taxon>
    </lineage>
</organism>
<keyword evidence="2" id="KW-1185">Reference proteome</keyword>
<protein>
    <submittedName>
        <fullName evidence="1">Uncharacterized protein</fullName>
    </submittedName>
</protein>
<sequence length="52" mass="6138">MDLLFIQVISSKKDKKTIRLIAQNKIFAIDCLDNKKTFSTFLPCYSYTEYLQ</sequence>